<accession>A0A0B2VFN0</accession>
<gene>
    <name evidence="1" type="ORF">Tcan_12446</name>
</gene>
<protein>
    <submittedName>
        <fullName evidence="1">Uncharacterized protein</fullName>
    </submittedName>
</protein>
<reference evidence="1 2" key="1">
    <citation type="submission" date="2014-11" db="EMBL/GenBank/DDBJ databases">
        <title>Genetic blueprint of the zoonotic pathogen Toxocara canis.</title>
        <authorList>
            <person name="Zhu X.-Q."/>
            <person name="Korhonen P.K."/>
            <person name="Cai H."/>
            <person name="Young N.D."/>
            <person name="Nejsum P."/>
            <person name="von Samson-Himmelstjerna G."/>
            <person name="Boag P.R."/>
            <person name="Tan P."/>
            <person name="Li Q."/>
            <person name="Min J."/>
            <person name="Yang Y."/>
            <person name="Wang X."/>
            <person name="Fang X."/>
            <person name="Hall R.S."/>
            <person name="Hofmann A."/>
            <person name="Sternberg P.W."/>
            <person name="Jex A.R."/>
            <person name="Gasser R.B."/>
        </authorList>
    </citation>
    <scope>NUCLEOTIDE SEQUENCE [LARGE SCALE GENOMIC DNA]</scope>
    <source>
        <strain evidence="1">PN_DK_2014</strain>
    </source>
</reference>
<dbReference type="PROSITE" id="PS51257">
    <property type="entry name" value="PROKAR_LIPOPROTEIN"/>
    <property type="match status" value="1"/>
</dbReference>
<sequence>MSNATIRPREMEDVLPVSSNCVGILLSFSGCKEGSNDVVSDRVDQVLARGQHSIPESENILKTKR</sequence>
<dbReference type="Proteomes" id="UP000031036">
    <property type="component" value="Unassembled WGS sequence"/>
</dbReference>
<dbReference type="EMBL" id="JPKZ01001848">
    <property type="protein sequence ID" value="KHN79785.1"/>
    <property type="molecule type" value="Genomic_DNA"/>
</dbReference>
<comment type="caution">
    <text evidence="1">The sequence shown here is derived from an EMBL/GenBank/DDBJ whole genome shotgun (WGS) entry which is preliminary data.</text>
</comment>
<evidence type="ECO:0000313" key="1">
    <source>
        <dbReference type="EMBL" id="KHN79785.1"/>
    </source>
</evidence>
<proteinExistence type="predicted"/>
<evidence type="ECO:0000313" key="2">
    <source>
        <dbReference type="Proteomes" id="UP000031036"/>
    </source>
</evidence>
<dbReference type="AlphaFoldDB" id="A0A0B2VFN0"/>
<keyword evidence="2" id="KW-1185">Reference proteome</keyword>
<organism evidence="1 2">
    <name type="scientific">Toxocara canis</name>
    <name type="common">Canine roundworm</name>
    <dbReference type="NCBI Taxonomy" id="6265"/>
    <lineage>
        <taxon>Eukaryota</taxon>
        <taxon>Metazoa</taxon>
        <taxon>Ecdysozoa</taxon>
        <taxon>Nematoda</taxon>
        <taxon>Chromadorea</taxon>
        <taxon>Rhabditida</taxon>
        <taxon>Spirurina</taxon>
        <taxon>Ascaridomorpha</taxon>
        <taxon>Ascaridoidea</taxon>
        <taxon>Toxocaridae</taxon>
        <taxon>Toxocara</taxon>
    </lineage>
</organism>
<name>A0A0B2VFN0_TOXCA</name>